<sequence length="121" mass="13195">MSEFSNNSESGPYQPASAPLAQIAGVVVEAVRVIQAIDSRIIEDLRALAASGEEESPIGRLRTRETEPCGTCSKRKVKCSKLPGNPNLCKKCEGLGMMECPAYEKWVARRPRAMKSAPQPY</sequence>
<dbReference type="Pfam" id="PF00172">
    <property type="entry name" value="Zn_clus"/>
    <property type="match status" value="1"/>
</dbReference>
<dbReference type="InterPro" id="IPR001138">
    <property type="entry name" value="Zn2Cys6_DnaBD"/>
</dbReference>
<dbReference type="AlphaFoldDB" id="A0A0H2RR25"/>
<dbReference type="GO" id="GO:0000981">
    <property type="term" value="F:DNA-binding transcription factor activity, RNA polymerase II-specific"/>
    <property type="evidence" value="ECO:0007669"/>
    <property type="project" value="InterPro"/>
</dbReference>
<evidence type="ECO:0000313" key="3">
    <source>
        <dbReference type="Proteomes" id="UP000053477"/>
    </source>
</evidence>
<reference evidence="2 3" key="1">
    <citation type="submission" date="2015-04" db="EMBL/GenBank/DDBJ databases">
        <title>Complete genome sequence of Schizopora paradoxa KUC8140, a cosmopolitan wood degrader in East Asia.</title>
        <authorList>
            <consortium name="DOE Joint Genome Institute"/>
            <person name="Min B."/>
            <person name="Park H."/>
            <person name="Jang Y."/>
            <person name="Kim J.-J."/>
            <person name="Kim K.H."/>
            <person name="Pangilinan J."/>
            <person name="Lipzen A."/>
            <person name="Riley R."/>
            <person name="Grigoriev I.V."/>
            <person name="Spatafora J.W."/>
            <person name="Choi I.-G."/>
        </authorList>
    </citation>
    <scope>NUCLEOTIDE SEQUENCE [LARGE SCALE GENOMIC DNA]</scope>
    <source>
        <strain evidence="2 3">KUC8140</strain>
    </source>
</reference>
<evidence type="ECO:0000313" key="2">
    <source>
        <dbReference type="EMBL" id="KLO11898.1"/>
    </source>
</evidence>
<dbReference type="EMBL" id="KQ085990">
    <property type="protein sequence ID" value="KLO11898.1"/>
    <property type="molecule type" value="Genomic_DNA"/>
</dbReference>
<dbReference type="PROSITE" id="PS50048">
    <property type="entry name" value="ZN2_CY6_FUNGAL_2"/>
    <property type="match status" value="1"/>
</dbReference>
<keyword evidence="3" id="KW-1185">Reference proteome</keyword>
<evidence type="ECO:0000259" key="1">
    <source>
        <dbReference type="PROSITE" id="PS50048"/>
    </source>
</evidence>
<feature type="domain" description="Zn(2)-C6 fungal-type" evidence="1">
    <location>
        <begin position="68"/>
        <end position="100"/>
    </location>
</feature>
<dbReference type="GO" id="GO:0008270">
    <property type="term" value="F:zinc ion binding"/>
    <property type="evidence" value="ECO:0007669"/>
    <property type="project" value="InterPro"/>
</dbReference>
<dbReference type="InParanoid" id="A0A0H2RR25"/>
<dbReference type="SUPFAM" id="SSF57701">
    <property type="entry name" value="Zn2/Cys6 DNA-binding domain"/>
    <property type="match status" value="1"/>
</dbReference>
<name>A0A0H2RR25_9AGAM</name>
<dbReference type="Proteomes" id="UP000053477">
    <property type="component" value="Unassembled WGS sequence"/>
</dbReference>
<accession>A0A0H2RR25</accession>
<protein>
    <recommendedName>
        <fullName evidence="1">Zn(2)-C6 fungal-type domain-containing protein</fullName>
    </recommendedName>
</protein>
<dbReference type="InterPro" id="IPR036864">
    <property type="entry name" value="Zn2-C6_fun-type_DNA-bd_sf"/>
</dbReference>
<proteinExistence type="predicted"/>
<organism evidence="2 3">
    <name type="scientific">Schizopora paradoxa</name>
    <dbReference type="NCBI Taxonomy" id="27342"/>
    <lineage>
        <taxon>Eukaryota</taxon>
        <taxon>Fungi</taxon>
        <taxon>Dikarya</taxon>
        <taxon>Basidiomycota</taxon>
        <taxon>Agaricomycotina</taxon>
        <taxon>Agaricomycetes</taxon>
        <taxon>Hymenochaetales</taxon>
        <taxon>Schizoporaceae</taxon>
        <taxon>Schizopora</taxon>
    </lineage>
</organism>
<gene>
    <name evidence="2" type="ORF">SCHPADRAFT_905667</name>
</gene>
<dbReference type="PROSITE" id="PS00463">
    <property type="entry name" value="ZN2_CY6_FUNGAL_1"/>
    <property type="match status" value="1"/>
</dbReference>